<dbReference type="PANTHER" id="PTHR43739:SF5">
    <property type="entry name" value="EXO-ALPHA-SIALIDASE"/>
    <property type="match status" value="1"/>
</dbReference>
<gene>
    <name evidence="1" type="ORF">M23134_01738</name>
</gene>
<evidence type="ECO:0000313" key="2">
    <source>
        <dbReference type="Proteomes" id="UP000004095"/>
    </source>
</evidence>
<dbReference type="Gene3D" id="2.130.10.10">
    <property type="entry name" value="YVTN repeat-like/Quinoprotein amine dehydrogenase"/>
    <property type="match status" value="2"/>
</dbReference>
<dbReference type="AlphaFoldDB" id="A1ZT04"/>
<feature type="non-terminal residue" evidence="1">
    <location>
        <position position="1"/>
    </location>
</feature>
<sequence length="618" mass="69488">RRIGIQPVEGKGEPGLRWNWDAPLLISPHVNTTLYFAANRLFKSTDRGNSWKTISPDLTRQLDRNKMKMMGRVWSVDAIRKNASTTIYGNIVALHESPKKAGLLYVGTDDGLVQVSEDDGANWQKTEKFTGVPALTYVNHLLASQHDENVVYAVFNNHKRGDFKPYVLKSTNKGKSWQSIAANLPARGSVYSIAEDHVNSKLLFVGTEFGVFFTIDGGNKWTQLKGGLPTVAIRDMEIQKRENDLVLASFGRGFFILDDYSPLRTLNNDLLAKDAHIFPIKDALWYNVATPLGIRKTGFQGHSFYAAPNPEFGATFTYYVKKSIKTLRQKRKAEEAKARKNKQDIKYPSFDQMRAEDDELRPYFVFTITDASGVVIRRIKTSANKGLKRITWDLRYPAVNPTRLTPYPTLDYYQSPPQGHLVTPGTYKVALGKVVDGKYTEMVPATSFKVVPLNNTTIPVQNRAEVTAFHNKLSKMNRAVMSANRLQREMQRKIRHMRVAVLNAPKASMSLLADIRKADKQLRAWNRAMNGDASLSRRFFETPASVSSRIGLISYQLSQSTAPPAKLHQQSLKVAEESFATLMKTLSGVLNDLKKIERALEAAGAPYTPGRALQWNKD</sequence>
<protein>
    <submittedName>
        <fullName evidence="1">BNR/Asp-box repeat domain protein</fullName>
    </submittedName>
</protein>
<dbReference type="eggNOG" id="COG4447">
    <property type="taxonomic scope" value="Bacteria"/>
</dbReference>
<proteinExistence type="predicted"/>
<dbReference type="InterPro" id="IPR052025">
    <property type="entry name" value="Xyloglucanase_GH74"/>
</dbReference>
<dbReference type="EMBL" id="AAWS01000033">
    <property type="protein sequence ID" value="EAY26568.1"/>
    <property type="molecule type" value="Genomic_DNA"/>
</dbReference>
<accession>A1ZT04</accession>
<name>A1ZT04_MICM2</name>
<dbReference type="InterPro" id="IPR015943">
    <property type="entry name" value="WD40/YVTN_repeat-like_dom_sf"/>
</dbReference>
<dbReference type="PANTHER" id="PTHR43739">
    <property type="entry name" value="XYLOGLUCANASE (EUROFUNG)"/>
    <property type="match status" value="1"/>
</dbReference>
<keyword evidence="2" id="KW-1185">Reference proteome</keyword>
<dbReference type="SUPFAM" id="SSF50939">
    <property type="entry name" value="Sialidases"/>
    <property type="match status" value="1"/>
</dbReference>
<dbReference type="Proteomes" id="UP000004095">
    <property type="component" value="Unassembled WGS sequence"/>
</dbReference>
<dbReference type="RefSeq" id="WP_002700874.1">
    <property type="nucleotide sequence ID" value="NZ_AAWS01000033.1"/>
</dbReference>
<organism evidence="1 2">
    <name type="scientific">Microscilla marina ATCC 23134</name>
    <dbReference type="NCBI Taxonomy" id="313606"/>
    <lineage>
        <taxon>Bacteria</taxon>
        <taxon>Pseudomonadati</taxon>
        <taxon>Bacteroidota</taxon>
        <taxon>Cytophagia</taxon>
        <taxon>Cytophagales</taxon>
        <taxon>Microscillaceae</taxon>
        <taxon>Microscilla</taxon>
    </lineage>
</organism>
<comment type="caution">
    <text evidence="1">The sequence shown here is derived from an EMBL/GenBank/DDBJ whole genome shotgun (WGS) entry which is preliminary data.</text>
</comment>
<reference evidence="1 2" key="1">
    <citation type="submission" date="2007-01" db="EMBL/GenBank/DDBJ databases">
        <authorList>
            <person name="Haygood M."/>
            <person name="Podell S."/>
            <person name="Anderson C."/>
            <person name="Hopkinson B."/>
            <person name="Roe K."/>
            <person name="Barbeau K."/>
            <person name="Gaasterland T."/>
            <person name="Ferriera S."/>
            <person name="Johnson J."/>
            <person name="Kravitz S."/>
            <person name="Beeson K."/>
            <person name="Sutton G."/>
            <person name="Rogers Y.-H."/>
            <person name="Friedman R."/>
            <person name="Frazier M."/>
            <person name="Venter J.C."/>
        </authorList>
    </citation>
    <scope>NUCLEOTIDE SEQUENCE [LARGE SCALE GENOMIC DNA]</scope>
    <source>
        <strain evidence="1 2">ATCC 23134</strain>
    </source>
</reference>
<evidence type="ECO:0000313" key="1">
    <source>
        <dbReference type="EMBL" id="EAY26568.1"/>
    </source>
</evidence>
<dbReference type="InterPro" id="IPR036278">
    <property type="entry name" value="Sialidase_sf"/>
</dbReference>
<dbReference type="GO" id="GO:0010411">
    <property type="term" value="P:xyloglucan metabolic process"/>
    <property type="evidence" value="ECO:0007669"/>
    <property type="project" value="TreeGrafter"/>
</dbReference>